<proteinExistence type="predicted"/>
<evidence type="ECO:0000256" key="1">
    <source>
        <dbReference type="SAM" id="Phobius"/>
    </source>
</evidence>
<gene>
    <name evidence="2" type="ORF">ASPBRDRAFT_387723</name>
</gene>
<dbReference type="RefSeq" id="XP_067483204.1">
    <property type="nucleotide sequence ID" value="XM_067624001.1"/>
</dbReference>
<name>A0A1L9UW72_ASPBC</name>
<accession>A0A1L9UW72</accession>
<dbReference type="VEuPathDB" id="FungiDB:ASPBRDRAFT_387723"/>
<organism evidence="2 3">
    <name type="scientific">Aspergillus brasiliensis (strain CBS 101740 / IMI 381727 / IBT 21946)</name>
    <dbReference type="NCBI Taxonomy" id="767769"/>
    <lineage>
        <taxon>Eukaryota</taxon>
        <taxon>Fungi</taxon>
        <taxon>Dikarya</taxon>
        <taxon>Ascomycota</taxon>
        <taxon>Pezizomycotina</taxon>
        <taxon>Eurotiomycetes</taxon>
        <taxon>Eurotiomycetidae</taxon>
        <taxon>Eurotiales</taxon>
        <taxon>Aspergillaceae</taxon>
        <taxon>Aspergillus</taxon>
        <taxon>Aspergillus subgen. Circumdati</taxon>
    </lineage>
</organism>
<keyword evidence="3" id="KW-1185">Reference proteome</keyword>
<dbReference type="EMBL" id="KV878680">
    <property type="protein sequence ID" value="OJJ75957.1"/>
    <property type="molecule type" value="Genomic_DNA"/>
</dbReference>
<keyword evidence="1" id="KW-0812">Transmembrane</keyword>
<dbReference type="GeneID" id="93576489"/>
<protein>
    <submittedName>
        <fullName evidence="2">Uncharacterized protein</fullName>
    </submittedName>
</protein>
<feature type="transmembrane region" description="Helical" evidence="1">
    <location>
        <begin position="45"/>
        <end position="68"/>
    </location>
</feature>
<sequence>MFVELFFPFLYFFVGFDLFSGAKGWWWDGWDWVWSCGRLGHMGLVLLPLFRFISFPFDSLIIDIYLPFSHIVRFGKKKKIRRMNKRKIIKKYFLCFRCREKQIFGRGSRKWRSRTASQLLPDTDLAITIGSMSILPATPSPIAHQPSPLLLASSTTRLPTHLAVVRP</sequence>
<keyword evidence="1" id="KW-1133">Transmembrane helix</keyword>
<dbReference type="AlphaFoldDB" id="A0A1L9UW72"/>
<evidence type="ECO:0000313" key="2">
    <source>
        <dbReference type="EMBL" id="OJJ75957.1"/>
    </source>
</evidence>
<keyword evidence="1" id="KW-0472">Membrane</keyword>
<reference evidence="3" key="1">
    <citation type="journal article" date="2017" name="Genome Biol.">
        <title>Comparative genomics reveals high biological diversity and specific adaptations in the industrially and medically important fungal genus Aspergillus.</title>
        <authorList>
            <person name="de Vries R.P."/>
            <person name="Riley R."/>
            <person name="Wiebenga A."/>
            <person name="Aguilar-Osorio G."/>
            <person name="Amillis S."/>
            <person name="Uchima C.A."/>
            <person name="Anderluh G."/>
            <person name="Asadollahi M."/>
            <person name="Askin M."/>
            <person name="Barry K."/>
            <person name="Battaglia E."/>
            <person name="Bayram O."/>
            <person name="Benocci T."/>
            <person name="Braus-Stromeyer S.A."/>
            <person name="Caldana C."/>
            <person name="Canovas D."/>
            <person name="Cerqueira G.C."/>
            <person name="Chen F."/>
            <person name="Chen W."/>
            <person name="Choi C."/>
            <person name="Clum A."/>
            <person name="Dos Santos R.A."/>
            <person name="Damasio A.R."/>
            <person name="Diallinas G."/>
            <person name="Emri T."/>
            <person name="Fekete E."/>
            <person name="Flipphi M."/>
            <person name="Freyberg S."/>
            <person name="Gallo A."/>
            <person name="Gournas C."/>
            <person name="Habgood R."/>
            <person name="Hainaut M."/>
            <person name="Harispe M.L."/>
            <person name="Henrissat B."/>
            <person name="Hilden K.S."/>
            <person name="Hope R."/>
            <person name="Hossain A."/>
            <person name="Karabika E."/>
            <person name="Karaffa L."/>
            <person name="Karanyi Z."/>
            <person name="Krasevec N."/>
            <person name="Kuo A."/>
            <person name="Kusch H."/>
            <person name="LaButti K."/>
            <person name="Lagendijk E.L."/>
            <person name="Lapidus A."/>
            <person name="Levasseur A."/>
            <person name="Lindquist E."/>
            <person name="Lipzen A."/>
            <person name="Logrieco A.F."/>
            <person name="MacCabe A."/>
            <person name="Maekelae M.R."/>
            <person name="Malavazi I."/>
            <person name="Melin P."/>
            <person name="Meyer V."/>
            <person name="Mielnichuk N."/>
            <person name="Miskei M."/>
            <person name="Molnar A.P."/>
            <person name="Mule G."/>
            <person name="Ngan C.Y."/>
            <person name="Orejas M."/>
            <person name="Orosz E."/>
            <person name="Ouedraogo J.P."/>
            <person name="Overkamp K.M."/>
            <person name="Park H.-S."/>
            <person name="Perrone G."/>
            <person name="Piumi F."/>
            <person name="Punt P.J."/>
            <person name="Ram A.F."/>
            <person name="Ramon A."/>
            <person name="Rauscher S."/>
            <person name="Record E."/>
            <person name="Riano-Pachon D.M."/>
            <person name="Robert V."/>
            <person name="Roehrig J."/>
            <person name="Ruller R."/>
            <person name="Salamov A."/>
            <person name="Salih N.S."/>
            <person name="Samson R.A."/>
            <person name="Sandor E."/>
            <person name="Sanguinetti M."/>
            <person name="Schuetze T."/>
            <person name="Sepcic K."/>
            <person name="Shelest E."/>
            <person name="Sherlock G."/>
            <person name="Sophianopoulou V."/>
            <person name="Squina F.M."/>
            <person name="Sun H."/>
            <person name="Susca A."/>
            <person name="Todd R.B."/>
            <person name="Tsang A."/>
            <person name="Unkles S.E."/>
            <person name="van de Wiele N."/>
            <person name="van Rossen-Uffink D."/>
            <person name="Oliveira J.V."/>
            <person name="Vesth T.C."/>
            <person name="Visser J."/>
            <person name="Yu J.-H."/>
            <person name="Zhou M."/>
            <person name="Andersen M.R."/>
            <person name="Archer D.B."/>
            <person name="Baker S.E."/>
            <person name="Benoit I."/>
            <person name="Brakhage A.A."/>
            <person name="Braus G.H."/>
            <person name="Fischer R."/>
            <person name="Frisvad J.C."/>
            <person name="Goldman G.H."/>
            <person name="Houbraken J."/>
            <person name="Oakley B."/>
            <person name="Pocsi I."/>
            <person name="Scazzocchio C."/>
            <person name="Seiboth B."/>
            <person name="vanKuyk P.A."/>
            <person name="Wortman J."/>
            <person name="Dyer P.S."/>
            <person name="Grigoriev I.V."/>
        </authorList>
    </citation>
    <scope>NUCLEOTIDE SEQUENCE [LARGE SCALE GENOMIC DNA]</scope>
    <source>
        <strain evidence="3">CBS 101740 / IMI 381727 / IBT 21946</strain>
    </source>
</reference>
<evidence type="ECO:0000313" key="3">
    <source>
        <dbReference type="Proteomes" id="UP000184499"/>
    </source>
</evidence>
<dbReference type="Proteomes" id="UP000184499">
    <property type="component" value="Unassembled WGS sequence"/>
</dbReference>